<dbReference type="GO" id="GO:0003677">
    <property type="term" value="F:DNA binding"/>
    <property type="evidence" value="ECO:0007669"/>
    <property type="project" value="InterPro"/>
</dbReference>
<sequence length="192" mass="21257">MEFSGGQALVDRLFKAYGFSTQRELVEKIGVGHGTVSTWIRREYFAGEAVVQCALDTGVSLEWLATGKGEPEIAAVRESEQQSSKVESLPFSSIDSGHLQLLQPVSIQASLLPSGHKKVEVIQVPEVSTFYLVDKDFAKPTDGIWITQRADVVRCETLQRTPGNHWRIEGVDWPVNEVKLIAKVIGSIKHKL</sequence>
<organism evidence="3 4">
    <name type="scientific">Enterobacter agglomerans</name>
    <name type="common">Erwinia herbicola</name>
    <name type="synonym">Pantoea agglomerans</name>
    <dbReference type="NCBI Taxonomy" id="549"/>
    <lineage>
        <taxon>Bacteria</taxon>
        <taxon>Pseudomonadati</taxon>
        <taxon>Pseudomonadota</taxon>
        <taxon>Gammaproteobacteria</taxon>
        <taxon>Enterobacterales</taxon>
        <taxon>Erwiniaceae</taxon>
        <taxon>Pantoea</taxon>
        <taxon>Pantoea agglomerans group</taxon>
    </lineage>
</organism>
<feature type="domain" description="Bacteriophage CI repressor N-terminal" evidence="1">
    <location>
        <begin position="9"/>
        <end position="71"/>
    </location>
</feature>
<protein>
    <submittedName>
        <fullName evidence="3">Bacteriophage CI repressor helix-turn-helix domain</fullName>
    </submittedName>
</protein>
<reference evidence="3 4" key="1">
    <citation type="submission" date="2018-06" db="EMBL/GenBank/DDBJ databases">
        <authorList>
            <consortium name="Pathogen Informatics"/>
            <person name="Doyle S."/>
        </authorList>
    </citation>
    <scope>NUCLEOTIDE SEQUENCE [LARGE SCALE GENOMIC DNA]</scope>
    <source>
        <strain evidence="3 4">NCTC9381</strain>
    </source>
</reference>
<dbReference type="GeneID" id="66826388"/>
<reference evidence="2" key="2">
    <citation type="submission" date="2022-05" db="EMBL/GenBank/DDBJ databases">
        <authorList>
            <person name="Pothier F. J."/>
        </authorList>
    </citation>
    <scope>NUCLEOTIDE SEQUENCE</scope>
    <source>
        <strain evidence="2">DAPP-PG734</strain>
    </source>
</reference>
<dbReference type="RefSeq" id="WP_031593537.1">
    <property type="nucleotide sequence ID" value="NZ_CP046722.1"/>
</dbReference>
<dbReference type="Gene3D" id="2.10.109.10">
    <property type="entry name" value="Umud Fragment, subunit A"/>
    <property type="match status" value="1"/>
</dbReference>
<evidence type="ECO:0000259" key="1">
    <source>
        <dbReference type="Pfam" id="PF07022"/>
    </source>
</evidence>
<dbReference type="InterPro" id="IPR010744">
    <property type="entry name" value="Phage_CI_N"/>
</dbReference>
<dbReference type="Pfam" id="PF07022">
    <property type="entry name" value="Phage_CI_repr"/>
    <property type="match status" value="1"/>
</dbReference>
<dbReference type="AlphaFoldDB" id="A0A379AHU1"/>
<evidence type="ECO:0000313" key="2">
    <source>
        <dbReference type="EMBL" id="CAH6301989.1"/>
    </source>
</evidence>
<proteinExistence type="predicted"/>
<name>A0A379AHU1_ENTAG</name>
<keyword evidence="4" id="KW-1185">Reference proteome</keyword>
<dbReference type="InterPro" id="IPR010982">
    <property type="entry name" value="Lambda_DNA-bd_dom_sf"/>
</dbReference>
<dbReference type="EMBL" id="UGSO01000001">
    <property type="protein sequence ID" value="SUB17465.1"/>
    <property type="molecule type" value="Genomic_DNA"/>
</dbReference>
<dbReference type="EMBL" id="OW970315">
    <property type="protein sequence ID" value="CAH6301989.1"/>
    <property type="molecule type" value="Genomic_DNA"/>
</dbReference>
<dbReference type="GO" id="GO:0045892">
    <property type="term" value="P:negative regulation of DNA-templated transcription"/>
    <property type="evidence" value="ECO:0007669"/>
    <property type="project" value="InterPro"/>
</dbReference>
<accession>A0A379AHU1</accession>
<dbReference type="Proteomes" id="UP000254640">
    <property type="component" value="Unassembled WGS sequence"/>
</dbReference>
<evidence type="ECO:0000313" key="4">
    <source>
        <dbReference type="Proteomes" id="UP000254640"/>
    </source>
</evidence>
<dbReference type="Proteomes" id="UP001158961">
    <property type="component" value="Chromosome"/>
</dbReference>
<dbReference type="Gene3D" id="1.10.260.40">
    <property type="entry name" value="lambda repressor-like DNA-binding domains"/>
    <property type="match status" value="1"/>
</dbReference>
<gene>
    <name evidence="2" type="ORF">DAPPPG734_12640</name>
    <name evidence="3" type="ORF">NCTC9381_03389</name>
</gene>
<evidence type="ECO:0000313" key="3">
    <source>
        <dbReference type="EMBL" id="SUB17465.1"/>
    </source>
</evidence>